<evidence type="ECO:0000256" key="6">
    <source>
        <dbReference type="ARBA" id="ARBA00022857"/>
    </source>
</evidence>
<comment type="pathway">
    <text evidence="2">Pigment biosynthesis; anthocyanin biosynthesis.</text>
</comment>
<dbReference type="Proteomes" id="UP000594263">
    <property type="component" value="Unplaced"/>
</dbReference>
<evidence type="ECO:0000256" key="8">
    <source>
        <dbReference type="ARBA" id="ARBA00023004"/>
    </source>
</evidence>
<evidence type="ECO:0000256" key="12">
    <source>
        <dbReference type="ARBA" id="ARBA00066564"/>
    </source>
</evidence>
<evidence type="ECO:0000256" key="13">
    <source>
        <dbReference type="PIRSR" id="PIRSR602401-1"/>
    </source>
</evidence>
<dbReference type="Gramene" id="Kaladp0606s0010.1.v1.1">
    <property type="protein sequence ID" value="Kaladp0606s0010.1.v1.1"/>
    <property type="gene ID" value="Kaladp0606s0010.v1.1"/>
</dbReference>
<keyword evidence="15" id="KW-0812">Transmembrane</keyword>
<keyword evidence="17" id="KW-1185">Reference proteome</keyword>
<comment type="similarity">
    <text evidence="3 14">Belongs to the cytochrome P450 family.</text>
</comment>
<dbReference type="Pfam" id="PF00067">
    <property type="entry name" value="p450"/>
    <property type="match status" value="1"/>
</dbReference>
<dbReference type="GO" id="GO:0020037">
    <property type="term" value="F:heme binding"/>
    <property type="evidence" value="ECO:0007669"/>
    <property type="project" value="InterPro"/>
</dbReference>
<evidence type="ECO:0000313" key="16">
    <source>
        <dbReference type="EnsemblPlants" id="Kaladp0606s0010.1.v1.1"/>
    </source>
</evidence>
<evidence type="ECO:0000256" key="15">
    <source>
        <dbReference type="SAM" id="Phobius"/>
    </source>
</evidence>
<keyword evidence="6" id="KW-0521">NADP</keyword>
<evidence type="ECO:0000256" key="5">
    <source>
        <dbReference type="ARBA" id="ARBA00022723"/>
    </source>
</evidence>
<feature type="binding site" description="axial binding residue" evidence="13">
    <location>
        <position position="452"/>
    </location>
    <ligand>
        <name>heme</name>
        <dbReference type="ChEBI" id="CHEBI:30413"/>
    </ligand>
    <ligandPart>
        <name>Fe</name>
        <dbReference type="ChEBI" id="CHEBI:18248"/>
    </ligandPart>
</feature>
<comment type="cofactor">
    <cofactor evidence="1 13">
        <name>heme</name>
        <dbReference type="ChEBI" id="CHEBI:30413"/>
    </cofactor>
</comment>
<organism evidence="16 17">
    <name type="scientific">Kalanchoe fedtschenkoi</name>
    <name type="common">Lavender scallops</name>
    <name type="synonym">South American air plant</name>
    <dbReference type="NCBI Taxonomy" id="63787"/>
    <lineage>
        <taxon>Eukaryota</taxon>
        <taxon>Viridiplantae</taxon>
        <taxon>Streptophyta</taxon>
        <taxon>Embryophyta</taxon>
        <taxon>Tracheophyta</taxon>
        <taxon>Spermatophyta</taxon>
        <taxon>Magnoliopsida</taxon>
        <taxon>eudicotyledons</taxon>
        <taxon>Gunneridae</taxon>
        <taxon>Pentapetalae</taxon>
        <taxon>Saxifragales</taxon>
        <taxon>Crassulaceae</taxon>
        <taxon>Kalanchoe</taxon>
    </lineage>
</organism>
<name>A0A7N0VCG8_KALFE</name>
<evidence type="ECO:0000256" key="4">
    <source>
        <dbReference type="ARBA" id="ARBA00022617"/>
    </source>
</evidence>
<sequence>MSAPPVQTSLLLRDVLSAIFVFYVVRFSVKMLNSLLLSRRLPPGPRGWPILGALPLLGSMPHVALAKMAKKYGPVLHLKMGTCDMVVASTPEAAKAFLKTLDINFSNRPPNAGATNLAYNAQDLVFADYGPRWKLLRKLSNLHFLGGKALEDWSGVRTIEMGHMLHAIYNASQRQEVVVVPEMLNYAMANMIGQVFLGKRVFVTVGTESNEFKDMVVELMTTAGYFNFGDWIPSIAWMDLQGIERGMKRLHKKFDLLITKMIDEHLNAAGNRKSKKDFLDVLLEHRAKTSEGERLSITNIKALVLNLFTAGSDTSSSIIEWALAEMLVNPAILKRAHEEMDRVIGRERRIEESDIAKLPYFQAICKETFRKHPSTPLNLPRVSSEACMVNGYYIPKNTRLSVNIWAIGRDPDVWEDPLTFNPDRFMSGRNAKIDPRGNDFELIPFGAGRRICAGTRMGVLMVELILGTLVHSFDWRMPDGAGKMNMDEVFGLALQKAVPLAAVATPRLPASVYAEPK</sequence>
<keyword evidence="8 13" id="KW-0408">Iron</keyword>
<dbReference type="InterPro" id="IPR002401">
    <property type="entry name" value="Cyt_P450_E_grp-I"/>
</dbReference>
<evidence type="ECO:0000256" key="3">
    <source>
        <dbReference type="ARBA" id="ARBA00010617"/>
    </source>
</evidence>
<feature type="transmembrane region" description="Helical" evidence="15">
    <location>
        <begin position="12"/>
        <end position="29"/>
    </location>
</feature>
<proteinExistence type="inferred from homology"/>
<dbReference type="InterPro" id="IPR036396">
    <property type="entry name" value="Cyt_P450_sf"/>
</dbReference>
<evidence type="ECO:0000256" key="7">
    <source>
        <dbReference type="ARBA" id="ARBA00023002"/>
    </source>
</evidence>
<keyword evidence="9 14" id="KW-0503">Monooxygenase</keyword>
<accession>A0A7N0VCG8</accession>
<dbReference type="GO" id="GO:0033772">
    <property type="term" value="F:flavonoid 3',5'-hydroxylase activity"/>
    <property type="evidence" value="ECO:0007669"/>
    <property type="project" value="UniProtKB-EC"/>
</dbReference>
<dbReference type="CDD" id="cd20657">
    <property type="entry name" value="CYP75"/>
    <property type="match status" value="1"/>
</dbReference>
<dbReference type="AlphaFoldDB" id="A0A7N0VCG8"/>
<dbReference type="Gene3D" id="1.10.630.10">
    <property type="entry name" value="Cytochrome P450"/>
    <property type="match status" value="1"/>
</dbReference>
<keyword evidence="4 13" id="KW-0349">Heme</keyword>
<keyword evidence="15" id="KW-1133">Transmembrane helix</keyword>
<keyword evidence="15" id="KW-0472">Membrane</keyword>
<evidence type="ECO:0000256" key="14">
    <source>
        <dbReference type="RuleBase" id="RU000461"/>
    </source>
</evidence>
<comment type="catalytic activity">
    <reaction evidence="10">
        <text>a 3',5'-unsubstituted flavanone + 2 reduced [NADPH--hemoprotein reductase] + 2 O2 = a 3',5'-dihydroxyflavanone + 2 oxidized [NADPH--hemoprotein reductase] + 2 H2O + 2 H(+)</text>
        <dbReference type="Rhea" id="RHEA:55448"/>
        <dbReference type="Rhea" id="RHEA-COMP:11964"/>
        <dbReference type="Rhea" id="RHEA-COMP:11965"/>
        <dbReference type="ChEBI" id="CHEBI:15377"/>
        <dbReference type="ChEBI" id="CHEBI:15378"/>
        <dbReference type="ChEBI" id="CHEBI:15379"/>
        <dbReference type="ChEBI" id="CHEBI:48025"/>
        <dbReference type="ChEBI" id="CHEBI:57618"/>
        <dbReference type="ChEBI" id="CHEBI:58210"/>
        <dbReference type="ChEBI" id="CHEBI:138897"/>
        <dbReference type="EC" id="1.14.14.81"/>
    </reaction>
</comment>
<dbReference type="GO" id="GO:0005506">
    <property type="term" value="F:iron ion binding"/>
    <property type="evidence" value="ECO:0007669"/>
    <property type="project" value="InterPro"/>
</dbReference>
<comment type="function">
    <text evidence="11">Catalyzes the 3'5'-hydroxylation of naringenin and eriodictyol to form 5,7,3,'4',5'-pentahydroxyflavanone and 3',5'-hydroxylation of dihydrokaempferol and dihydroquercetin to form dihydromyricetin.</text>
</comment>
<dbReference type="PROSITE" id="PS00086">
    <property type="entry name" value="CYTOCHROME_P450"/>
    <property type="match status" value="1"/>
</dbReference>
<evidence type="ECO:0000256" key="1">
    <source>
        <dbReference type="ARBA" id="ARBA00001971"/>
    </source>
</evidence>
<dbReference type="OMA" id="TEPCKVQ"/>
<protein>
    <recommendedName>
        <fullName evidence="12">flavonoid 3',5'-hydroxylase</fullName>
        <ecNumber evidence="12">1.14.14.81</ecNumber>
    </recommendedName>
</protein>
<keyword evidence="7 14" id="KW-0560">Oxidoreductase</keyword>
<evidence type="ECO:0000256" key="10">
    <source>
        <dbReference type="ARBA" id="ARBA00050521"/>
    </source>
</evidence>
<dbReference type="EC" id="1.14.14.81" evidence="12"/>
<dbReference type="InterPro" id="IPR017972">
    <property type="entry name" value="Cyt_P450_CS"/>
</dbReference>
<evidence type="ECO:0000256" key="9">
    <source>
        <dbReference type="ARBA" id="ARBA00023033"/>
    </source>
</evidence>
<dbReference type="PANTHER" id="PTHR47944:SF18">
    <property type="entry name" value="FLAVONOID 3'-MONOOXYGENASE"/>
    <property type="match status" value="1"/>
</dbReference>
<dbReference type="PRINTS" id="PR00463">
    <property type="entry name" value="EP450I"/>
</dbReference>
<keyword evidence="5 13" id="KW-0479">Metal-binding</keyword>
<evidence type="ECO:0000256" key="11">
    <source>
        <dbReference type="ARBA" id="ARBA00058000"/>
    </source>
</evidence>
<dbReference type="PANTHER" id="PTHR47944">
    <property type="entry name" value="CYTOCHROME P450 98A9"/>
    <property type="match status" value="1"/>
</dbReference>
<dbReference type="PRINTS" id="PR00385">
    <property type="entry name" value="P450"/>
</dbReference>
<feature type="transmembrane region" description="Helical" evidence="15">
    <location>
        <begin position="49"/>
        <end position="69"/>
    </location>
</feature>
<reference evidence="16" key="1">
    <citation type="submission" date="2021-01" db="UniProtKB">
        <authorList>
            <consortium name="EnsemblPlants"/>
        </authorList>
    </citation>
    <scope>IDENTIFICATION</scope>
</reference>
<dbReference type="SUPFAM" id="SSF48264">
    <property type="entry name" value="Cytochrome P450"/>
    <property type="match status" value="1"/>
</dbReference>
<dbReference type="InterPro" id="IPR001128">
    <property type="entry name" value="Cyt_P450"/>
</dbReference>
<dbReference type="EnsemblPlants" id="Kaladp0606s0010.1.v1.1">
    <property type="protein sequence ID" value="Kaladp0606s0010.1.v1.1"/>
    <property type="gene ID" value="Kaladp0606s0010.v1.1"/>
</dbReference>
<dbReference type="FunFam" id="1.10.630.10:FF:000111">
    <property type="entry name" value="Flavonoid 3',5'-hydroxylase 2"/>
    <property type="match status" value="1"/>
</dbReference>
<evidence type="ECO:0000256" key="2">
    <source>
        <dbReference type="ARBA" id="ARBA00004935"/>
    </source>
</evidence>
<evidence type="ECO:0000313" key="17">
    <source>
        <dbReference type="Proteomes" id="UP000594263"/>
    </source>
</evidence>